<keyword evidence="3" id="KW-1185">Reference proteome</keyword>
<feature type="repeat" description="TPR" evidence="1">
    <location>
        <begin position="276"/>
        <end position="309"/>
    </location>
</feature>
<dbReference type="PROSITE" id="PS50005">
    <property type="entry name" value="TPR"/>
    <property type="match status" value="1"/>
</dbReference>
<organism evidence="2 3">
    <name type="scientific">Nitrincola tibetensis</name>
    <dbReference type="NCBI Taxonomy" id="2219697"/>
    <lineage>
        <taxon>Bacteria</taxon>
        <taxon>Pseudomonadati</taxon>
        <taxon>Pseudomonadota</taxon>
        <taxon>Gammaproteobacteria</taxon>
        <taxon>Oceanospirillales</taxon>
        <taxon>Oceanospirillaceae</taxon>
        <taxon>Nitrincola</taxon>
    </lineage>
</organism>
<dbReference type="OrthoDB" id="6116439at2"/>
<sequence>MRNVWLLSCICVLVGCNTIPEKEPERVDEVTITDEDLMEFYKGFHQVGVRLLSENAGAGGRANLSQFYSLYFNEEPESALEYLGMALFADPFNENSRVVAAQVESQSLFGLLSQGNHEQIEVKTHLVNGQESFLELSKRIYGTEHYAVLLQRYNQAFNENYPQISLVLAPELSSLPVIGEHLQSVRSARQVSRVVRARCEEVRSQPVSLPVATPEPVAVVPDVTSTSDRVDIIVPPLTPEQLYQQGRSSLAYQRLRAQSEAERNTRLYEQLREELIDQPYREGVSHFHDQEVEQAILRFKQVLRLEPSHQRAQHYLERALKLSERLINP</sequence>
<gene>
    <name evidence="2" type="ORF">DN062_06100</name>
</gene>
<evidence type="ECO:0008006" key="4">
    <source>
        <dbReference type="Google" id="ProtNLM"/>
    </source>
</evidence>
<keyword evidence="1" id="KW-0802">TPR repeat</keyword>
<accession>A0A364NPL4</accession>
<dbReference type="Proteomes" id="UP000250744">
    <property type="component" value="Unassembled WGS sequence"/>
</dbReference>
<dbReference type="InterPro" id="IPR019734">
    <property type="entry name" value="TPR_rpt"/>
</dbReference>
<dbReference type="RefSeq" id="WP_112158426.1">
    <property type="nucleotide sequence ID" value="NZ_QKRX01000003.1"/>
</dbReference>
<evidence type="ECO:0000313" key="2">
    <source>
        <dbReference type="EMBL" id="RAU19039.1"/>
    </source>
</evidence>
<comment type="caution">
    <text evidence="2">The sequence shown here is derived from an EMBL/GenBank/DDBJ whole genome shotgun (WGS) entry which is preliminary data.</text>
</comment>
<evidence type="ECO:0000256" key="1">
    <source>
        <dbReference type="PROSITE-ProRule" id="PRU00339"/>
    </source>
</evidence>
<evidence type="ECO:0000313" key="3">
    <source>
        <dbReference type="Proteomes" id="UP000250744"/>
    </source>
</evidence>
<dbReference type="InterPro" id="IPR011990">
    <property type="entry name" value="TPR-like_helical_dom_sf"/>
</dbReference>
<dbReference type="SUPFAM" id="SSF48452">
    <property type="entry name" value="TPR-like"/>
    <property type="match status" value="1"/>
</dbReference>
<proteinExistence type="predicted"/>
<protein>
    <recommendedName>
        <fullName evidence="4">Tetratricopeptide repeat protein</fullName>
    </recommendedName>
</protein>
<dbReference type="EMBL" id="QKRX01000003">
    <property type="protein sequence ID" value="RAU19039.1"/>
    <property type="molecule type" value="Genomic_DNA"/>
</dbReference>
<dbReference type="AlphaFoldDB" id="A0A364NPL4"/>
<dbReference type="PROSITE" id="PS51257">
    <property type="entry name" value="PROKAR_LIPOPROTEIN"/>
    <property type="match status" value="1"/>
</dbReference>
<reference evidence="2 3" key="1">
    <citation type="submission" date="2018-06" db="EMBL/GenBank/DDBJ databases">
        <title>Nitrincola tibetense sp. nov., isolated from Lake XuguoCo on Tibetan Plateau.</title>
        <authorList>
            <person name="Xing P."/>
        </authorList>
    </citation>
    <scope>NUCLEOTIDE SEQUENCE [LARGE SCALE GENOMIC DNA]</scope>
    <source>
        <strain evidence="3">xg18</strain>
    </source>
</reference>
<name>A0A364NPL4_9GAMM</name>